<dbReference type="Proteomes" id="UP000770661">
    <property type="component" value="Unassembled WGS sequence"/>
</dbReference>
<protein>
    <recommendedName>
        <fullName evidence="2">CHK kinase-like domain-containing protein</fullName>
    </recommendedName>
</protein>
<evidence type="ECO:0000256" key="1">
    <source>
        <dbReference type="SAM" id="MobiDB-lite"/>
    </source>
</evidence>
<organism evidence="3 4">
    <name type="scientific">Chionoecetes opilio</name>
    <name type="common">Atlantic snow crab</name>
    <name type="synonym">Cancer opilio</name>
    <dbReference type="NCBI Taxonomy" id="41210"/>
    <lineage>
        <taxon>Eukaryota</taxon>
        <taxon>Metazoa</taxon>
        <taxon>Ecdysozoa</taxon>
        <taxon>Arthropoda</taxon>
        <taxon>Crustacea</taxon>
        <taxon>Multicrustacea</taxon>
        <taxon>Malacostraca</taxon>
        <taxon>Eumalacostraca</taxon>
        <taxon>Eucarida</taxon>
        <taxon>Decapoda</taxon>
        <taxon>Pleocyemata</taxon>
        <taxon>Brachyura</taxon>
        <taxon>Eubrachyura</taxon>
        <taxon>Majoidea</taxon>
        <taxon>Majidae</taxon>
        <taxon>Chionoecetes</taxon>
    </lineage>
</organism>
<dbReference type="AlphaFoldDB" id="A0A8J4Y3G0"/>
<accession>A0A8J4Y3G0</accession>
<dbReference type="Pfam" id="PF02958">
    <property type="entry name" value="EcKL"/>
    <property type="match status" value="1"/>
</dbReference>
<dbReference type="SUPFAM" id="SSF56112">
    <property type="entry name" value="Protein kinase-like (PK-like)"/>
    <property type="match status" value="1"/>
</dbReference>
<dbReference type="EMBL" id="JACEEZ010013314">
    <property type="protein sequence ID" value="KAG0720160.1"/>
    <property type="molecule type" value="Genomic_DNA"/>
</dbReference>
<proteinExistence type="predicted"/>
<feature type="compositionally biased region" description="Polar residues" evidence="1">
    <location>
        <begin position="10"/>
        <end position="19"/>
    </location>
</feature>
<keyword evidence="4" id="KW-1185">Reference proteome</keyword>
<feature type="domain" description="CHK kinase-like" evidence="2">
    <location>
        <begin position="157"/>
        <end position="355"/>
    </location>
</feature>
<sequence length="445" mass="50694">MVDEQRLLNPENSPQQGSLRMSEAQEPPKVTPQSLVSEKLLRAALKADKGDDAEMVSWEVKDFTNKGDNYACVVTSGIVRYRQGDDKEREVTYVAKCNPLRNMAAFESFTKIVFMKEAQFYQKIVPLINTELEATGQEPLRLPTWYVNHLVEGKEIIVLKDMRPDGFKMFDRLKGMDVVHVSLVLQELARLHATSTIVQAKMSEPMEVTYDFLQKDYGDYSGAAYERFFETVFASNMETVAKMAEKVGGYDTVVKWLNSNAAQGLDMVLGCLKKSPPFDVICHGDCWNNNILFKYDEAGKPIDVRLIDLQICRKASPATDLNYLMYSSLNGSVRRENLQAFLKTYHDAYAEVLSEFGKPMPFTLEELKKEYHNQNLFGLLMSLMVIPFVVAESNEVIDFEEMTGDMDADVKRMQDKMIEQAETNPLLRPRLLATFDEMLEYGVIS</sequence>
<dbReference type="InterPro" id="IPR015897">
    <property type="entry name" value="CHK_kinase-like"/>
</dbReference>
<evidence type="ECO:0000313" key="4">
    <source>
        <dbReference type="Proteomes" id="UP000770661"/>
    </source>
</evidence>
<dbReference type="OrthoDB" id="6381776at2759"/>
<dbReference type="PANTHER" id="PTHR11012">
    <property type="entry name" value="PROTEIN KINASE-LIKE DOMAIN-CONTAINING"/>
    <property type="match status" value="1"/>
</dbReference>
<dbReference type="InterPro" id="IPR011009">
    <property type="entry name" value="Kinase-like_dom_sf"/>
</dbReference>
<dbReference type="InterPro" id="IPR004119">
    <property type="entry name" value="EcKL"/>
</dbReference>
<evidence type="ECO:0000313" key="3">
    <source>
        <dbReference type="EMBL" id="KAG0720160.1"/>
    </source>
</evidence>
<comment type="caution">
    <text evidence="3">The sequence shown here is derived from an EMBL/GenBank/DDBJ whole genome shotgun (WGS) entry which is preliminary data.</text>
</comment>
<dbReference type="Gene3D" id="3.90.1200.10">
    <property type="match status" value="1"/>
</dbReference>
<evidence type="ECO:0000259" key="2">
    <source>
        <dbReference type="SMART" id="SM00587"/>
    </source>
</evidence>
<name>A0A8J4Y3G0_CHIOP</name>
<dbReference type="SMART" id="SM00587">
    <property type="entry name" value="CHK"/>
    <property type="match status" value="1"/>
</dbReference>
<gene>
    <name evidence="3" type="ORF">GWK47_006935</name>
</gene>
<reference evidence="3" key="1">
    <citation type="submission" date="2020-07" db="EMBL/GenBank/DDBJ databases">
        <title>The High-quality genome of the commercially important snow crab, Chionoecetes opilio.</title>
        <authorList>
            <person name="Jeong J.-H."/>
            <person name="Ryu S."/>
        </authorList>
    </citation>
    <scope>NUCLEOTIDE SEQUENCE</scope>
    <source>
        <strain evidence="3">MADBK_172401_WGS</strain>
        <tissue evidence="3">Digestive gland</tissue>
    </source>
</reference>
<feature type="region of interest" description="Disordered" evidence="1">
    <location>
        <begin position="1"/>
        <end position="33"/>
    </location>
</feature>
<dbReference type="PANTHER" id="PTHR11012:SF56">
    <property type="entry name" value="CHK KINASE-LIKE DOMAIN-CONTAINING PROTEIN-RELATED"/>
    <property type="match status" value="1"/>
</dbReference>